<dbReference type="GO" id="GO:0005694">
    <property type="term" value="C:chromosome"/>
    <property type="evidence" value="ECO:0007669"/>
    <property type="project" value="TreeGrafter"/>
</dbReference>
<evidence type="ECO:0000313" key="2">
    <source>
        <dbReference type="EMBL" id="KKQ36418.1"/>
    </source>
</evidence>
<protein>
    <submittedName>
        <fullName evidence="2">ParB-like protein</fullName>
    </submittedName>
</protein>
<proteinExistence type="predicted"/>
<dbReference type="InterPro" id="IPR050336">
    <property type="entry name" value="Chromosome_partition/occlusion"/>
</dbReference>
<evidence type="ECO:0000259" key="1">
    <source>
        <dbReference type="Pfam" id="PF17762"/>
    </source>
</evidence>
<comment type="caution">
    <text evidence="2">The sequence shown here is derived from an EMBL/GenBank/DDBJ whole genome shotgun (WGS) entry which is preliminary data.</text>
</comment>
<dbReference type="SUPFAM" id="SSF109709">
    <property type="entry name" value="KorB DNA-binding domain-like"/>
    <property type="match status" value="1"/>
</dbReference>
<dbReference type="Pfam" id="PF17762">
    <property type="entry name" value="HTH_ParB"/>
    <property type="match status" value="1"/>
</dbReference>
<dbReference type="PANTHER" id="PTHR33375:SF1">
    <property type="entry name" value="CHROMOSOME-PARTITIONING PROTEIN PARB-RELATED"/>
    <property type="match status" value="1"/>
</dbReference>
<dbReference type="AlphaFoldDB" id="A0A0G0GZK4"/>
<dbReference type="STRING" id="1618481.US54_C0068G0007"/>
<evidence type="ECO:0000313" key="3">
    <source>
        <dbReference type="Proteomes" id="UP000034471"/>
    </source>
</evidence>
<dbReference type="PANTHER" id="PTHR33375">
    <property type="entry name" value="CHROMOSOME-PARTITIONING PROTEIN PARB-RELATED"/>
    <property type="match status" value="1"/>
</dbReference>
<sequence>MENKSTDELFDLLKKEQDILRKARLIHQLRIDKEISLQKIAEFLDKHPSYVSHMVRLLRIPQLAVDGYYSGQISATHLMILSRLQTEAQMIEAYEEVLKNNFTVPQTETLIRQLKFDVETDDHLISPNELNQKAQKLQDKHEARVKIYQSRVRGKLVIEKRVLD</sequence>
<dbReference type="GO" id="GO:0007059">
    <property type="term" value="P:chromosome segregation"/>
    <property type="evidence" value="ECO:0007669"/>
    <property type="project" value="TreeGrafter"/>
</dbReference>
<dbReference type="EMBL" id="LBTJ01000068">
    <property type="protein sequence ID" value="KKQ36418.1"/>
    <property type="molecule type" value="Genomic_DNA"/>
</dbReference>
<gene>
    <name evidence="2" type="ORF">US54_C0068G0007</name>
</gene>
<dbReference type="InterPro" id="IPR041468">
    <property type="entry name" value="HTH_ParB/Spo0J"/>
</dbReference>
<name>A0A0G0GZK4_9BACT</name>
<organism evidence="2 3">
    <name type="scientific">Candidatus Roizmanbacteria bacterium GW2011_GWA2_37_7</name>
    <dbReference type="NCBI Taxonomy" id="1618481"/>
    <lineage>
        <taxon>Bacteria</taxon>
        <taxon>Candidatus Roizmaniibacteriota</taxon>
    </lineage>
</organism>
<accession>A0A0G0GZK4</accession>
<dbReference type="Gene3D" id="1.10.10.2830">
    <property type="match status" value="1"/>
</dbReference>
<reference evidence="2 3" key="1">
    <citation type="journal article" date="2015" name="Nature">
        <title>rRNA introns, odd ribosomes, and small enigmatic genomes across a large radiation of phyla.</title>
        <authorList>
            <person name="Brown C.T."/>
            <person name="Hug L.A."/>
            <person name="Thomas B.C."/>
            <person name="Sharon I."/>
            <person name="Castelle C.J."/>
            <person name="Singh A."/>
            <person name="Wilkins M.J."/>
            <person name="Williams K.H."/>
            <person name="Banfield J.F."/>
        </authorList>
    </citation>
    <scope>NUCLEOTIDE SEQUENCE [LARGE SCALE GENOMIC DNA]</scope>
</reference>
<feature type="domain" description="ParB/Spo0J HTH" evidence="1">
    <location>
        <begin position="20"/>
        <end position="115"/>
    </location>
</feature>
<dbReference type="Proteomes" id="UP000034471">
    <property type="component" value="Unassembled WGS sequence"/>
</dbReference>